<keyword evidence="4" id="KW-0436">Ligase</keyword>
<comment type="pathway">
    <text evidence="1">Pyrimidine metabolism; CTP biosynthesis via de novo pathway; CTP from UDP: step 2/2.</text>
</comment>
<sequence length="528" mass="60021">MTKYIFVTGGVISGLGKGVISASIGSVLQMLGQHKITIKKLDPYLNIDPGTMNPVEHGEVFVTKDGAETDLDLGYYERFLEIETTKYNSTSSGQLYEKLLSKERSGGYLGKTVQMIPHFTDMIKEFICDGSENYDYIICEIGGCVGDIEAMAFYESLRQLRNDLGINNIMFIHLTYLVHYSITDELKTKPTQNTIRDLQQVGITPDILICRTEVPINDKIKDKLSLHTNLPKSNIIEVKNFYSIYEVPLSLIKEDIHLLLSKKLCIHSELTSNKWETLYNTIMSPMKEITIGLLGKYTDLNDSYKSLIEALIHAGLYHKHRINIEWINAREEMDKHKSIHGIIIPGGFGTTGIENMLSYIQTYRENNIPVFGICLGMQLMVIEYCRNVLNIKDAISSEFSQEGTHVITKLIDKSNDKIGGTMRLGAKKILLTDSKTKDIYRSDSIHERHRHRYTVNESYTSLINKAGLTVPGKSLEENEQTGIPKPITEIIELKRNQWYIGCQFHPEYQSNPFNPHPLFLSFIENCIS</sequence>
<dbReference type="GO" id="GO:0005829">
    <property type="term" value="C:cytosol"/>
    <property type="evidence" value="ECO:0007669"/>
    <property type="project" value="TreeGrafter"/>
</dbReference>
<evidence type="ECO:0000259" key="13">
    <source>
        <dbReference type="Pfam" id="PF06418"/>
    </source>
</evidence>
<dbReference type="CDD" id="cd01746">
    <property type="entry name" value="GATase1_CTP_Synthase"/>
    <property type="match status" value="1"/>
</dbReference>
<dbReference type="Gene3D" id="3.40.50.880">
    <property type="match status" value="1"/>
</dbReference>
<reference evidence="14" key="1">
    <citation type="journal article" date="2020" name="Nature">
        <title>Giant virus diversity and host interactions through global metagenomics.</title>
        <authorList>
            <person name="Schulz F."/>
            <person name="Roux S."/>
            <person name="Paez-Espino D."/>
            <person name="Jungbluth S."/>
            <person name="Walsh D.A."/>
            <person name="Denef V.J."/>
            <person name="McMahon K.D."/>
            <person name="Konstantinidis K.T."/>
            <person name="Eloe-Fadrosh E.A."/>
            <person name="Kyrpides N.C."/>
            <person name="Woyke T."/>
        </authorList>
    </citation>
    <scope>NUCLEOTIDE SEQUENCE</scope>
    <source>
        <strain evidence="14">GVMAG-S-ERX555931-87</strain>
    </source>
</reference>
<evidence type="ECO:0000313" key="14">
    <source>
        <dbReference type="EMBL" id="QHT36544.1"/>
    </source>
</evidence>
<dbReference type="EC" id="6.3.4.2" evidence="3"/>
<dbReference type="SUPFAM" id="SSF52540">
    <property type="entry name" value="P-loop containing nucleoside triphosphate hydrolases"/>
    <property type="match status" value="1"/>
</dbReference>
<dbReference type="PANTHER" id="PTHR11550">
    <property type="entry name" value="CTP SYNTHASE"/>
    <property type="match status" value="1"/>
</dbReference>
<dbReference type="SUPFAM" id="SSF52317">
    <property type="entry name" value="Class I glutamine amidotransferase-like"/>
    <property type="match status" value="1"/>
</dbReference>
<keyword evidence="7" id="KW-0067">ATP-binding</keyword>
<evidence type="ECO:0000256" key="9">
    <source>
        <dbReference type="ARBA" id="ARBA00022962"/>
    </source>
</evidence>
<name>A0A6C0F5V7_9ZZZZ</name>
<dbReference type="InterPro" id="IPR027417">
    <property type="entry name" value="P-loop_NTPase"/>
</dbReference>
<accession>A0A6C0F5V7</accession>
<dbReference type="InterPro" id="IPR017926">
    <property type="entry name" value="GATASE"/>
</dbReference>
<evidence type="ECO:0000256" key="1">
    <source>
        <dbReference type="ARBA" id="ARBA00005171"/>
    </source>
</evidence>
<protein>
    <recommendedName>
        <fullName evidence="3">CTP synthase (glutamine hydrolyzing)</fullName>
        <ecNumber evidence="3">6.3.4.2</ecNumber>
    </recommendedName>
</protein>
<comment type="similarity">
    <text evidence="2">Belongs to the CTP synthase family.</text>
</comment>
<evidence type="ECO:0000259" key="12">
    <source>
        <dbReference type="Pfam" id="PF00117"/>
    </source>
</evidence>
<dbReference type="NCBIfam" id="NF003792">
    <property type="entry name" value="PRK05380.1"/>
    <property type="match status" value="1"/>
</dbReference>
<dbReference type="AlphaFoldDB" id="A0A6C0F5V7"/>
<evidence type="ECO:0000256" key="7">
    <source>
        <dbReference type="ARBA" id="ARBA00022840"/>
    </source>
</evidence>
<comment type="catalytic activity">
    <reaction evidence="11">
        <text>UTP + L-glutamine + ATP + H2O = CTP + L-glutamate + ADP + phosphate + 2 H(+)</text>
        <dbReference type="Rhea" id="RHEA:26426"/>
        <dbReference type="ChEBI" id="CHEBI:15377"/>
        <dbReference type="ChEBI" id="CHEBI:15378"/>
        <dbReference type="ChEBI" id="CHEBI:29985"/>
        <dbReference type="ChEBI" id="CHEBI:30616"/>
        <dbReference type="ChEBI" id="CHEBI:37563"/>
        <dbReference type="ChEBI" id="CHEBI:43474"/>
        <dbReference type="ChEBI" id="CHEBI:46398"/>
        <dbReference type="ChEBI" id="CHEBI:58359"/>
        <dbReference type="ChEBI" id="CHEBI:456216"/>
        <dbReference type="EC" id="6.3.4.2"/>
    </reaction>
</comment>
<dbReference type="InterPro" id="IPR017456">
    <property type="entry name" value="CTP_synthase_N"/>
</dbReference>
<evidence type="ECO:0000256" key="10">
    <source>
        <dbReference type="ARBA" id="ARBA00022975"/>
    </source>
</evidence>
<evidence type="ECO:0000256" key="5">
    <source>
        <dbReference type="ARBA" id="ARBA00022723"/>
    </source>
</evidence>
<dbReference type="GO" id="GO:0042802">
    <property type="term" value="F:identical protein binding"/>
    <property type="evidence" value="ECO:0007669"/>
    <property type="project" value="TreeGrafter"/>
</dbReference>
<dbReference type="GO" id="GO:0044210">
    <property type="term" value="P:'de novo' CTP biosynthetic process"/>
    <property type="evidence" value="ECO:0007669"/>
    <property type="project" value="UniProtKB-UniPathway"/>
</dbReference>
<dbReference type="GO" id="GO:0046872">
    <property type="term" value="F:metal ion binding"/>
    <property type="evidence" value="ECO:0007669"/>
    <property type="project" value="UniProtKB-KW"/>
</dbReference>
<dbReference type="Pfam" id="PF06418">
    <property type="entry name" value="CTP_synth_N"/>
    <property type="match status" value="1"/>
</dbReference>
<keyword evidence="10" id="KW-0665">Pyrimidine biosynthesis</keyword>
<dbReference type="GO" id="GO:0003883">
    <property type="term" value="F:CTP synthase activity"/>
    <property type="evidence" value="ECO:0007669"/>
    <property type="project" value="UniProtKB-EC"/>
</dbReference>
<dbReference type="InterPro" id="IPR029062">
    <property type="entry name" value="Class_I_gatase-like"/>
</dbReference>
<organism evidence="14">
    <name type="scientific">viral metagenome</name>
    <dbReference type="NCBI Taxonomy" id="1070528"/>
    <lineage>
        <taxon>unclassified sequences</taxon>
        <taxon>metagenomes</taxon>
        <taxon>organismal metagenomes</taxon>
    </lineage>
</organism>
<dbReference type="GO" id="GO:0005524">
    <property type="term" value="F:ATP binding"/>
    <property type="evidence" value="ECO:0007669"/>
    <property type="project" value="UniProtKB-KW"/>
</dbReference>
<keyword evidence="6" id="KW-0547">Nucleotide-binding</keyword>
<dbReference type="GO" id="GO:0019856">
    <property type="term" value="P:pyrimidine nucleobase biosynthetic process"/>
    <property type="evidence" value="ECO:0007669"/>
    <property type="project" value="TreeGrafter"/>
</dbReference>
<feature type="domain" description="Glutamine amidotransferase" evidence="12">
    <location>
        <begin position="301"/>
        <end position="524"/>
    </location>
</feature>
<dbReference type="UniPathway" id="UPA00159">
    <property type="reaction ID" value="UER00277"/>
</dbReference>
<dbReference type="PROSITE" id="PS51273">
    <property type="entry name" value="GATASE_TYPE_1"/>
    <property type="match status" value="1"/>
</dbReference>
<evidence type="ECO:0000256" key="2">
    <source>
        <dbReference type="ARBA" id="ARBA00007533"/>
    </source>
</evidence>
<dbReference type="InterPro" id="IPR004468">
    <property type="entry name" value="CTP_synthase"/>
</dbReference>
<keyword evidence="8" id="KW-0460">Magnesium</keyword>
<dbReference type="PANTHER" id="PTHR11550:SF0">
    <property type="entry name" value="CTP SYNTHASE-RELATED"/>
    <property type="match status" value="1"/>
</dbReference>
<feature type="domain" description="CTP synthase N-terminal" evidence="13">
    <location>
        <begin position="3"/>
        <end position="265"/>
    </location>
</feature>
<dbReference type="FunFam" id="3.40.50.300:FF:000009">
    <property type="entry name" value="CTP synthase"/>
    <property type="match status" value="1"/>
</dbReference>
<proteinExistence type="inferred from homology"/>
<evidence type="ECO:0000256" key="11">
    <source>
        <dbReference type="ARBA" id="ARBA00047781"/>
    </source>
</evidence>
<evidence type="ECO:0000256" key="6">
    <source>
        <dbReference type="ARBA" id="ARBA00022741"/>
    </source>
</evidence>
<dbReference type="NCBIfam" id="TIGR00337">
    <property type="entry name" value="PyrG"/>
    <property type="match status" value="1"/>
</dbReference>
<dbReference type="Gene3D" id="3.40.50.300">
    <property type="entry name" value="P-loop containing nucleotide triphosphate hydrolases"/>
    <property type="match status" value="1"/>
</dbReference>
<dbReference type="EMBL" id="MN738745">
    <property type="protein sequence ID" value="QHT36544.1"/>
    <property type="molecule type" value="Genomic_DNA"/>
</dbReference>
<evidence type="ECO:0000256" key="8">
    <source>
        <dbReference type="ARBA" id="ARBA00022842"/>
    </source>
</evidence>
<dbReference type="CDD" id="cd03113">
    <property type="entry name" value="CTPS_N"/>
    <property type="match status" value="1"/>
</dbReference>
<dbReference type="InterPro" id="IPR033828">
    <property type="entry name" value="GATase1_CTP_Synthase"/>
</dbReference>
<dbReference type="Pfam" id="PF00117">
    <property type="entry name" value="GATase"/>
    <property type="match status" value="1"/>
</dbReference>
<keyword evidence="5" id="KW-0479">Metal-binding</keyword>
<evidence type="ECO:0000256" key="3">
    <source>
        <dbReference type="ARBA" id="ARBA00012291"/>
    </source>
</evidence>
<evidence type="ECO:0000256" key="4">
    <source>
        <dbReference type="ARBA" id="ARBA00022598"/>
    </source>
</evidence>
<keyword evidence="9" id="KW-0315">Glutamine amidotransferase</keyword>